<comment type="similarity">
    <text evidence="1">Belongs to the arylamine N-acetyltransferase family.</text>
</comment>
<dbReference type="InterPro" id="IPR038765">
    <property type="entry name" value="Papain-like_cys_pep_sf"/>
</dbReference>
<dbReference type="Pfam" id="PF00797">
    <property type="entry name" value="Acetyltransf_2"/>
    <property type="match status" value="1"/>
</dbReference>
<keyword evidence="3" id="KW-1185">Reference proteome</keyword>
<dbReference type="SUPFAM" id="SSF54001">
    <property type="entry name" value="Cysteine proteinases"/>
    <property type="match status" value="1"/>
</dbReference>
<comment type="caution">
    <text evidence="2">The sequence shown here is derived from an EMBL/GenBank/DDBJ whole genome shotgun (WGS) entry which is preliminary data.</text>
</comment>
<protein>
    <submittedName>
        <fullName evidence="2">Arylamine N-acetyltransferase</fullName>
    </submittedName>
</protein>
<sequence length="256" mass="29233">MNKIEGFLKRIGMDPTTQVEQTADFLGRVQSQCVLSLAYENLDILKGKPISLEPDALYDKIVTRGRGGYCFELNGLLAHMLREMGFAVGERFARYLRGETEIPMRRHRVAIVQLGDTDYLCDIGVGQIAPRLPLQLQPGLVQTQNGETYKFERDPLHGWVLYDLHDGAWRPYICFTDDAQYEVDFVQPSFFCEAHPSSPFNKEPMIAIKTPEGRRTIDGRVYKVFEGETLVHIEENISDDRMNALLENEFKLTPEA</sequence>
<gene>
    <name evidence="2" type="ORF">JQM67_01145</name>
</gene>
<dbReference type="Proteomes" id="UP001299220">
    <property type="component" value="Unassembled WGS sequence"/>
</dbReference>
<proteinExistence type="inferred from homology"/>
<reference evidence="2 3" key="1">
    <citation type="submission" date="2020-12" db="EMBL/GenBank/DDBJ databases">
        <title>Whole genome sequences of gut porcine anaerobes.</title>
        <authorList>
            <person name="Kubasova T."/>
            <person name="Jahodarova E."/>
            <person name="Rychlik I."/>
        </authorList>
    </citation>
    <scope>NUCLEOTIDE SEQUENCE [LARGE SCALE GENOMIC DNA]</scope>
    <source>
        <strain evidence="2 3">An867</strain>
    </source>
</reference>
<dbReference type="Gene3D" id="2.40.128.150">
    <property type="entry name" value="Cysteine proteinases"/>
    <property type="match status" value="1"/>
</dbReference>
<dbReference type="EMBL" id="JAFBIT010000001">
    <property type="protein sequence ID" value="MCF2651218.1"/>
    <property type="molecule type" value="Genomic_DNA"/>
</dbReference>
<dbReference type="PANTHER" id="PTHR11786">
    <property type="entry name" value="N-HYDROXYARYLAMINE O-ACETYLTRANSFERASE"/>
    <property type="match status" value="1"/>
</dbReference>
<evidence type="ECO:0000313" key="2">
    <source>
        <dbReference type="EMBL" id="MCF2651218.1"/>
    </source>
</evidence>
<dbReference type="InterPro" id="IPR001447">
    <property type="entry name" value="Arylamine_N-AcTrfase"/>
</dbReference>
<organism evidence="2 3">
    <name type="scientific">Anaeromassilibacillus senegalensis</name>
    <dbReference type="NCBI Taxonomy" id="1673717"/>
    <lineage>
        <taxon>Bacteria</taxon>
        <taxon>Bacillati</taxon>
        <taxon>Bacillota</taxon>
        <taxon>Clostridia</taxon>
        <taxon>Eubacteriales</taxon>
        <taxon>Acutalibacteraceae</taxon>
        <taxon>Anaeromassilibacillus</taxon>
    </lineage>
</organism>
<accession>A0ABS9CKT9</accession>
<dbReference type="PANTHER" id="PTHR11786:SF0">
    <property type="entry name" value="ARYLAMINE N-ACETYLTRANSFERASE 4-RELATED"/>
    <property type="match status" value="1"/>
</dbReference>
<dbReference type="Gene3D" id="3.30.2140.10">
    <property type="entry name" value="Arylamine N-acetyltransferase"/>
    <property type="match status" value="1"/>
</dbReference>
<dbReference type="RefSeq" id="WP_235322155.1">
    <property type="nucleotide sequence ID" value="NZ_JAFBIT010000001.1"/>
</dbReference>
<evidence type="ECO:0000313" key="3">
    <source>
        <dbReference type="Proteomes" id="UP001299220"/>
    </source>
</evidence>
<name>A0ABS9CKT9_9FIRM</name>
<evidence type="ECO:0000256" key="1">
    <source>
        <dbReference type="ARBA" id="ARBA00006547"/>
    </source>
</evidence>